<dbReference type="EMBL" id="FOEH01000008">
    <property type="protein sequence ID" value="SEQ94449.1"/>
    <property type="molecule type" value="Genomic_DNA"/>
</dbReference>
<keyword evidence="1" id="KW-0812">Transmembrane</keyword>
<accession>A0A1H9K5R1</accession>
<feature type="transmembrane region" description="Helical" evidence="1">
    <location>
        <begin position="28"/>
        <end position="46"/>
    </location>
</feature>
<gene>
    <name evidence="2" type="ORF">SAMN05216232_3751</name>
</gene>
<comment type="caution">
    <text evidence="2">The sequence shown here is derived from an EMBL/GenBank/DDBJ whole genome shotgun (WGS) entry which is preliminary data.</text>
</comment>
<dbReference type="Proteomes" id="UP000198733">
    <property type="component" value="Unassembled WGS sequence"/>
</dbReference>
<protein>
    <submittedName>
        <fullName evidence="2">Uncharacterized protein</fullName>
    </submittedName>
</protein>
<evidence type="ECO:0000256" key="1">
    <source>
        <dbReference type="SAM" id="Phobius"/>
    </source>
</evidence>
<sequence>MILGLIIFGLIILLLGFFTPIGTANVLLISTLLIISAIVLAITRYLKRKR</sequence>
<keyword evidence="3" id="KW-1185">Reference proteome</keyword>
<dbReference type="RefSeq" id="WP_175476860.1">
    <property type="nucleotide sequence ID" value="NZ_FOEH01000008.1"/>
</dbReference>
<name>A0A1H9K5R1_9BACI</name>
<organism evidence="2 3">
    <name type="scientific">Virgibacillus subterraneus</name>
    <dbReference type="NCBI Taxonomy" id="621109"/>
    <lineage>
        <taxon>Bacteria</taxon>
        <taxon>Bacillati</taxon>
        <taxon>Bacillota</taxon>
        <taxon>Bacilli</taxon>
        <taxon>Bacillales</taxon>
        <taxon>Bacillaceae</taxon>
        <taxon>Virgibacillus</taxon>
    </lineage>
</organism>
<keyword evidence="1" id="KW-0472">Membrane</keyword>
<evidence type="ECO:0000313" key="3">
    <source>
        <dbReference type="Proteomes" id="UP000198733"/>
    </source>
</evidence>
<evidence type="ECO:0000313" key="2">
    <source>
        <dbReference type="EMBL" id="SEQ94449.1"/>
    </source>
</evidence>
<proteinExistence type="predicted"/>
<keyword evidence="1" id="KW-1133">Transmembrane helix</keyword>
<reference evidence="2 3" key="1">
    <citation type="submission" date="2016-10" db="EMBL/GenBank/DDBJ databases">
        <authorList>
            <person name="Varghese N."/>
            <person name="Submissions S."/>
        </authorList>
    </citation>
    <scope>NUCLEOTIDE SEQUENCE [LARGE SCALE GENOMIC DNA]</scope>
    <source>
        <strain evidence="2 3">CGMCC 1.7734</strain>
    </source>
</reference>